<evidence type="ECO:0000256" key="14">
    <source>
        <dbReference type="ARBA" id="ARBA00049494"/>
    </source>
</evidence>
<dbReference type="InterPro" id="IPR014729">
    <property type="entry name" value="Rossmann-like_a/b/a_fold"/>
</dbReference>
<keyword evidence="7 15" id="KW-0548">Nucleotidyltransferase</keyword>
<dbReference type="Gene3D" id="2.40.30.30">
    <property type="entry name" value="Riboflavin kinase-like"/>
    <property type="match status" value="1"/>
</dbReference>
<dbReference type="EMBL" id="BAABBO010000014">
    <property type="protein sequence ID" value="GAA3971004.1"/>
    <property type="molecule type" value="Genomic_DNA"/>
</dbReference>
<name>A0ABP7PVY8_9GAMM</name>
<dbReference type="Gene3D" id="3.40.50.620">
    <property type="entry name" value="HUPs"/>
    <property type="match status" value="1"/>
</dbReference>
<dbReference type="PIRSF" id="PIRSF004491">
    <property type="entry name" value="FAD_Synth"/>
    <property type="match status" value="1"/>
</dbReference>
<accession>A0ABP7PVY8</accession>
<evidence type="ECO:0000256" key="8">
    <source>
        <dbReference type="ARBA" id="ARBA00022741"/>
    </source>
</evidence>
<evidence type="ECO:0000256" key="6">
    <source>
        <dbReference type="ARBA" id="ARBA00022679"/>
    </source>
</evidence>
<evidence type="ECO:0000313" key="17">
    <source>
        <dbReference type="EMBL" id="GAA3971004.1"/>
    </source>
</evidence>
<dbReference type="InterPro" id="IPR015864">
    <property type="entry name" value="FAD_synthase"/>
</dbReference>
<gene>
    <name evidence="17" type="primary">ribF</name>
    <name evidence="17" type="ORF">GCM10022278_30590</name>
</gene>
<evidence type="ECO:0000256" key="5">
    <source>
        <dbReference type="ARBA" id="ARBA00022643"/>
    </source>
</evidence>
<organism evidence="17 18">
    <name type="scientific">Allohahella marinimesophila</name>
    <dbReference type="NCBI Taxonomy" id="1054972"/>
    <lineage>
        <taxon>Bacteria</taxon>
        <taxon>Pseudomonadati</taxon>
        <taxon>Pseudomonadota</taxon>
        <taxon>Gammaproteobacteria</taxon>
        <taxon>Oceanospirillales</taxon>
        <taxon>Hahellaceae</taxon>
        <taxon>Allohahella</taxon>
    </lineage>
</organism>
<dbReference type="Pfam" id="PF06574">
    <property type="entry name" value="FAD_syn"/>
    <property type="match status" value="1"/>
</dbReference>
<comment type="function">
    <text evidence="1">Catalyzes the phosphorylation of riboflavin to FMN followed by the adenylation of FMN to FAD.</text>
</comment>
<evidence type="ECO:0000256" key="10">
    <source>
        <dbReference type="ARBA" id="ARBA00022827"/>
    </source>
</evidence>
<feature type="domain" description="Riboflavin kinase" evidence="16">
    <location>
        <begin position="193"/>
        <end position="323"/>
    </location>
</feature>
<evidence type="ECO:0000256" key="7">
    <source>
        <dbReference type="ARBA" id="ARBA00022695"/>
    </source>
</evidence>
<evidence type="ECO:0000259" key="16">
    <source>
        <dbReference type="SMART" id="SM00904"/>
    </source>
</evidence>
<dbReference type="RefSeq" id="WP_344807934.1">
    <property type="nucleotide sequence ID" value="NZ_BAABBO010000014.1"/>
</dbReference>
<keyword evidence="5 15" id="KW-0288">FMN</keyword>
<dbReference type="GO" id="GO:0016301">
    <property type="term" value="F:kinase activity"/>
    <property type="evidence" value="ECO:0007669"/>
    <property type="project" value="UniProtKB-KW"/>
</dbReference>
<dbReference type="InterPro" id="IPR002606">
    <property type="entry name" value="Riboflavin_kinase_bac"/>
</dbReference>
<evidence type="ECO:0000313" key="18">
    <source>
        <dbReference type="Proteomes" id="UP001501337"/>
    </source>
</evidence>
<keyword evidence="8 15" id="KW-0547">Nucleotide-binding</keyword>
<evidence type="ECO:0000256" key="2">
    <source>
        <dbReference type="ARBA" id="ARBA00004726"/>
    </source>
</evidence>
<dbReference type="InterPro" id="IPR023465">
    <property type="entry name" value="Riboflavin_kinase_dom_sf"/>
</dbReference>
<proteinExistence type="inferred from homology"/>
<keyword evidence="18" id="KW-1185">Reference proteome</keyword>
<dbReference type="NCBIfam" id="NF004159">
    <property type="entry name" value="PRK05627.1-2"/>
    <property type="match status" value="1"/>
</dbReference>
<dbReference type="PANTHER" id="PTHR22749">
    <property type="entry name" value="RIBOFLAVIN KINASE/FMN ADENYLYLTRANSFERASE"/>
    <property type="match status" value="1"/>
</dbReference>
<keyword evidence="11 15" id="KW-0067">ATP-binding</keyword>
<evidence type="ECO:0000256" key="3">
    <source>
        <dbReference type="ARBA" id="ARBA00005201"/>
    </source>
</evidence>
<dbReference type="EC" id="2.7.7.2" evidence="15"/>
<keyword evidence="12" id="KW-0511">Multifunctional enzyme</keyword>
<dbReference type="InterPro" id="IPR023468">
    <property type="entry name" value="Riboflavin_kinase"/>
</dbReference>
<keyword evidence="10 15" id="KW-0274">FAD</keyword>
<dbReference type="Pfam" id="PF01687">
    <property type="entry name" value="Flavokinase"/>
    <property type="match status" value="1"/>
</dbReference>
<dbReference type="SUPFAM" id="SSF52374">
    <property type="entry name" value="Nucleotidylyl transferase"/>
    <property type="match status" value="1"/>
</dbReference>
<dbReference type="SUPFAM" id="SSF82114">
    <property type="entry name" value="Riboflavin kinase-like"/>
    <property type="match status" value="1"/>
</dbReference>
<dbReference type="NCBIfam" id="NF004163">
    <property type="entry name" value="PRK05627.1-6"/>
    <property type="match status" value="1"/>
</dbReference>
<dbReference type="CDD" id="cd02064">
    <property type="entry name" value="FAD_synthetase_N"/>
    <property type="match status" value="1"/>
</dbReference>
<evidence type="ECO:0000256" key="15">
    <source>
        <dbReference type="PIRNR" id="PIRNR004491"/>
    </source>
</evidence>
<dbReference type="EC" id="2.7.1.26" evidence="15"/>
<evidence type="ECO:0000256" key="13">
    <source>
        <dbReference type="ARBA" id="ARBA00047880"/>
    </source>
</evidence>
<protein>
    <recommendedName>
        <fullName evidence="15">Riboflavin biosynthesis protein</fullName>
    </recommendedName>
    <domain>
        <recommendedName>
            <fullName evidence="15">Riboflavin kinase</fullName>
            <ecNumber evidence="15">2.7.1.26</ecNumber>
        </recommendedName>
        <alternativeName>
            <fullName evidence="15">Flavokinase</fullName>
        </alternativeName>
    </domain>
    <domain>
        <recommendedName>
            <fullName evidence="15">FMN adenylyltransferase</fullName>
            <ecNumber evidence="15">2.7.7.2</ecNumber>
        </recommendedName>
        <alternativeName>
            <fullName evidence="15">FAD pyrophosphorylase</fullName>
        </alternativeName>
        <alternativeName>
            <fullName evidence="15">FAD synthase</fullName>
        </alternativeName>
    </domain>
</protein>
<evidence type="ECO:0000256" key="9">
    <source>
        <dbReference type="ARBA" id="ARBA00022777"/>
    </source>
</evidence>
<comment type="similarity">
    <text evidence="15">Belongs to the ribF family.</text>
</comment>
<dbReference type="SMART" id="SM00904">
    <property type="entry name" value="Flavokinase"/>
    <property type="match status" value="1"/>
</dbReference>
<comment type="caution">
    <text evidence="17">The sequence shown here is derived from an EMBL/GenBank/DDBJ whole genome shotgun (WGS) entry which is preliminary data.</text>
</comment>
<evidence type="ECO:0000256" key="1">
    <source>
        <dbReference type="ARBA" id="ARBA00002121"/>
    </source>
</evidence>
<dbReference type="Proteomes" id="UP001501337">
    <property type="component" value="Unassembled WGS sequence"/>
</dbReference>
<dbReference type="PANTHER" id="PTHR22749:SF6">
    <property type="entry name" value="RIBOFLAVIN KINASE"/>
    <property type="match status" value="1"/>
</dbReference>
<dbReference type="InterPro" id="IPR015865">
    <property type="entry name" value="Riboflavin_kinase_bac/euk"/>
</dbReference>
<comment type="pathway">
    <text evidence="2 15">Cofactor biosynthesis; FAD biosynthesis; FAD from FMN: step 1/1.</text>
</comment>
<sequence>MILIRDTTSDLARRLTAHGSVATIGNFDGVHLGHQALLKRVIDRAEAFAGAARIAIVFEPQPKEFFEGPRAPGRIMDLREKFQAMQGFDLDCLYCLPFNRSLQQRSANDFVSDVLVKGLGLKYLVIGDDFRYGSDRAGSFSHLASYGQKALYPDGSGFGVEASETITHAGQRVSSTRIRSLFANGQLDAAAALLGRSYRKLGRVSFGRQLGRTIGAPTANIVLQKRPALTGVFCTRVRLPDSATWHAAVANIGSRPTVDKARADGAQHYYLEVHLLDWTGDLYGKMIEVEFCKKLRSEAAFDSIEQLKQQIALDIASAKAYWKQAANCYE</sequence>
<dbReference type="NCBIfam" id="TIGR00083">
    <property type="entry name" value="ribF"/>
    <property type="match status" value="1"/>
</dbReference>
<keyword evidence="6 15" id="KW-0808">Transferase</keyword>
<evidence type="ECO:0000256" key="4">
    <source>
        <dbReference type="ARBA" id="ARBA00022630"/>
    </source>
</evidence>
<evidence type="ECO:0000256" key="11">
    <source>
        <dbReference type="ARBA" id="ARBA00022840"/>
    </source>
</evidence>
<comment type="pathway">
    <text evidence="3 15">Cofactor biosynthesis; FMN biosynthesis; FMN from riboflavin (ATP route): step 1/1.</text>
</comment>
<comment type="catalytic activity">
    <reaction evidence="13 15">
        <text>riboflavin + ATP = FMN + ADP + H(+)</text>
        <dbReference type="Rhea" id="RHEA:14357"/>
        <dbReference type="ChEBI" id="CHEBI:15378"/>
        <dbReference type="ChEBI" id="CHEBI:30616"/>
        <dbReference type="ChEBI" id="CHEBI:57986"/>
        <dbReference type="ChEBI" id="CHEBI:58210"/>
        <dbReference type="ChEBI" id="CHEBI:456216"/>
        <dbReference type="EC" id="2.7.1.26"/>
    </reaction>
</comment>
<comment type="catalytic activity">
    <reaction evidence="14 15">
        <text>FMN + ATP + H(+) = FAD + diphosphate</text>
        <dbReference type="Rhea" id="RHEA:17237"/>
        <dbReference type="ChEBI" id="CHEBI:15378"/>
        <dbReference type="ChEBI" id="CHEBI:30616"/>
        <dbReference type="ChEBI" id="CHEBI:33019"/>
        <dbReference type="ChEBI" id="CHEBI:57692"/>
        <dbReference type="ChEBI" id="CHEBI:58210"/>
        <dbReference type="EC" id="2.7.7.2"/>
    </reaction>
</comment>
<reference evidence="18" key="1">
    <citation type="journal article" date="2019" name="Int. J. Syst. Evol. Microbiol.">
        <title>The Global Catalogue of Microorganisms (GCM) 10K type strain sequencing project: providing services to taxonomists for standard genome sequencing and annotation.</title>
        <authorList>
            <consortium name="The Broad Institute Genomics Platform"/>
            <consortium name="The Broad Institute Genome Sequencing Center for Infectious Disease"/>
            <person name="Wu L."/>
            <person name="Ma J."/>
        </authorList>
    </citation>
    <scope>NUCLEOTIDE SEQUENCE [LARGE SCALE GENOMIC DNA]</scope>
    <source>
        <strain evidence="18">JCM 17555</strain>
    </source>
</reference>
<keyword evidence="4 15" id="KW-0285">Flavoprotein</keyword>
<keyword evidence="9 15" id="KW-0418">Kinase</keyword>
<evidence type="ECO:0000256" key="12">
    <source>
        <dbReference type="ARBA" id="ARBA00023268"/>
    </source>
</evidence>